<keyword evidence="2" id="KW-1185">Reference proteome</keyword>
<protein>
    <submittedName>
        <fullName evidence="1">Uncharacterized protein</fullName>
    </submittedName>
</protein>
<dbReference type="Proteomes" id="UP000291116">
    <property type="component" value="Unassembled WGS sequence"/>
</dbReference>
<evidence type="ECO:0000313" key="1">
    <source>
        <dbReference type="EMBL" id="VEU40853.1"/>
    </source>
</evidence>
<proteinExistence type="predicted"/>
<name>A0A448ZFM6_9STRA</name>
<gene>
    <name evidence="1" type="ORF">PSNMU_V1.4_AUG-EV-PASAV3_0077650</name>
</gene>
<evidence type="ECO:0000313" key="2">
    <source>
        <dbReference type="Proteomes" id="UP000291116"/>
    </source>
</evidence>
<sequence>MALSIDYLGDDVLMEIMTFACYGAGPLEVVSPSARFAHVSKWWRSLYQKVVEKGGFVTNEIREITASSMAISSMSPETAFHFGGPVPRLRDPVFFFWFDRSVTIRAICFIVGGTRPSAVKCIAAPRHLAHPLFTCFIDKESGESVEIPELPDKYAVSSELSFDRADYAKIVAHTMPQGKAASEEDHTKEILPCLLKNPVKVDANECFCIFAPGCEVDIREPPRFSRLFE</sequence>
<accession>A0A448ZFM6</accession>
<organism evidence="1 2">
    <name type="scientific">Pseudo-nitzschia multistriata</name>
    <dbReference type="NCBI Taxonomy" id="183589"/>
    <lineage>
        <taxon>Eukaryota</taxon>
        <taxon>Sar</taxon>
        <taxon>Stramenopiles</taxon>
        <taxon>Ochrophyta</taxon>
        <taxon>Bacillariophyta</taxon>
        <taxon>Bacillariophyceae</taxon>
        <taxon>Bacillariophycidae</taxon>
        <taxon>Bacillariales</taxon>
        <taxon>Bacillariaceae</taxon>
        <taxon>Pseudo-nitzschia</taxon>
    </lineage>
</organism>
<reference evidence="1 2" key="1">
    <citation type="submission" date="2019-01" db="EMBL/GenBank/DDBJ databases">
        <authorList>
            <person name="Ferrante I. M."/>
        </authorList>
    </citation>
    <scope>NUCLEOTIDE SEQUENCE [LARGE SCALE GENOMIC DNA]</scope>
    <source>
        <strain evidence="1 2">B856</strain>
    </source>
</reference>
<dbReference type="EMBL" id="CAACVS010000313">
    <property type="protein sequence ID" value="VEU40853.1"/>
    <property type="molecule type" value="Genomic_DNA"/>
</dbReference>
<dbReference type="AlphaFoldDB" id="A0A448ZFM6"/>